<dbReference type="SUPFAM" id="SSF116726">
    <property type="entry name" value="TrkA C-terminal domain-like"/>
    <property type="match status" value="1"/>
</dbReference>
<dbReference type="InterPro" id="IPR058776">
    <property type="entry name" value="KhtT-like_N"/>
</dbReference>
<dbReference type="AlphaFoldDB" id="A0A1I2UIB1"/>
<feature type="domain" description="Potassium/proton antiporter subunit KhtT-like N-terminal" evidence="3">
    <location>
        <begin position="8"/>
        <end position="77"/>
    </location>
</feature>
<gene>
    <name evidence="4" type="ORF">SAMN02787118_12789</name>
</gene>
<protein>
    <submittedName>
        <fullName evidence="4">Potassium/proton antiporter regulatory subunit, CPA2 family</fullName>
    </submittedName>
</protein>
<dbReference type="Pfam" id="PF02080">
    <property type="entry name" value="TrkA_C"/>
    <property type="match status" value="1"/>
</dbReference>
<evidence type="ECO:0000259" key="3">
    <source>
        <dbReference type="Pfam" id="PF25991"/>
    </source>
</evidence>
<dbReference type="InterPro" id="IPR006037">
    <property type="entry name" value="RCK_C"/>
</dbReference>
<dbReference type="EMBL" id="FONR01000027">
    <property type="protein sequence ID" value="SFG74576.1"/>
    <property type="molecule type" value="Genomic_DNA"/>
</dbReference>
<evidence type="ECO:0000259" key="2">
    <source>
        <dbReference type="Pfam" id="PF02080"/>
    </source>
</evidence>
<name>A0A1I2UIB1_9ACTN</name>
<dbReference type="Pfam" id="PF25991">
    <property type="entry name" value="KhtT_N"/>
    <property type="match status" value="1"/>
</dbReference>
<feature type="region of interest" description="Disordered" evidence="1">
    <location>
        <begin position="142"/>
        <end position="181"/>
    </location>
</feature>
<evidence type="ECO:0000313" key="4">
    <source>
        <dbReference type="EMBL" id="SFG74576.1"/>
    </source>
</evidence>
<sequence>MTAGKVHMDVNEVLLPGVGLRYEFVNHEGDRIRVVAQRSDDFELVVYPGDDPDEAQSALRLIGQEADALAEILGAPRIAERFADLTREMPGLNASQVEVRPGNPFAGRALGDPRARARTGASIVAVVRGEDVIASPVAGPCRPETSWWRSARTTASAASGTSSRADRSARPSPCCWSRGPS</sequence>
<accession>A0A1I2UIB1</accession>
<evidence type="ECO:0000313" key="5">
    <source>
        <dbReference type="Proteomes" id="UP000181942"/>
    </source>
</evidence>
<dbReference type="GO" id="GO:0008324">
    <property type="term" value="F:monoatomic cation transmembrane transporter activity"/>
    <property type="evidence" value="ECO:0007669"/>
    <property type="project" value="InterPro"/>
</dbReference>
<evidence type="ECO:0000256" key="1">
    <source>
        <dbReference type="SAM" id="MobiDB-lite"/>
    </source>
</evidence>
<proteinExistence type="predicted"/>
<feature type="compositionally biased region" description="Low complexity" evidence="1">
    <location>
        <begin position="149"/>
        <end position="163"/>
    </location>
</feature>
<dbReference type="Proteomes" id="UP000181942">
    <property type="component" value="Unassembled WGS sequence"/>
</dbReference>
<organism evidence="4 5">
    <name type="scientific">Streptomyces mirabilis</name>
    <dbReference type="NCBI Taxonomy" id="68239"/>
    <lineage>
        <taxon>Bacteria</taxon>
        <taxon>Bacillati</taxon>
        <taxon>Actinomycetota</taxon>
        <taxon>Actinomycetes</taxon>
        <taxon>Kitasatosporales</taxon>
        <taxon>Streptomycetaceae</taxon>
        <taxon>Streptomyces</taxon>
    </lineage>
</organism>
<dbReference type="Gene3D" id="3.30.70.1450">
    <property type="entry name" value="Regulator of K+ conductance, C-terminal domain"/>
    <property type="match status" value="1"/>
</dbReference>
<dbReference type="InterPro" id="IPR036721">
    <property type="entry name" value="RCK_C_sf"/>
</dbReference>
<dbReference type="GO" id="GO:0006813">
    <property type="term" value="P:potassium ion transport"/>
    <property type="evidence" value="ECO:0007669"/>
    <property type="project" value="InterPro"/>
</dbReference>
<dbReference type="RefSeq" id="WP_256259339.1">
    <property type="nucleotide sequence ID" value="NZ_FONR01000027.1"/>
</dbReference>
<reference evidence="4 5" key="1">
    <citation type="submission" date="2016-10" db="EMBL/GenBank/DDBJ databases">
        <authorList>
            <person name="de Groot N.N."/>
        </authorList>
    </citation>
    <scope>NUCLEOTIDE SEQUENCE [LARGE SCALE GENOMIC DNA]</scope>
    <source>
        <strain evidence="4 5">OK461</strain>
    </source>
</reference>
<feature type="domain" description="RCK C-terminal" evidence="2">
    <location>
        <begin position="96"/>
        <end position="133"/>
    </location>
</feature>